<reference evidence="2 3" key="1">
    <citation type="submission" date="2015-09" db="EMBL/GenBank/DDBJ databases">
        <authorList>
            <consortium name="Pathogen Informatics"/>
        </authorList>
    </citation>
    <scope>NUCLEOTIDE SEQUENCE [LARGE SCALE GENOMIC DNA]</scope>
    <source>
        <strain evidence="2 3">2789STDY5608625</strain>
    </source>
</reference>
<accession>A0AAD2J2J9</accession>
<name>A0AAD2J2J9_ACHAE</name>
<gene>
    <name evidence="2" type="ORF">ERS370000_04117</name>
</gene>
<dbReference type="EMBL" id="CYTK01000006">
    <property type="protein sequence ID" value="CUJ46081.1"/>
    <property type="molecule type" value="Genomic_DNA"/>
</dbReference>
<proteinExistence type="predicted"/>
<dbReference type="PROSITE" id="PS51257">
    <property type="entry name" value="PROKAR_LIPOPROTEIN"/>
    <property type="match status" value="1"/>
</dbReference>
<dbReference type="AlphaFoldDB" id="A0AAD2J2J9"/>
<protein>
    <submittedName>
        <fullName evidence="2">Uncharacterized protein</fullName>
    </submittedName>
</protein>
<evidence type="ECO:0000313" key="3">
    <source>
        <dbReference type="Proteomes" id="UP000044098"/>
    </source>
</evidence>
<keyword evidence="1" id="KW-0732">Signal</keyword>
<comment type="caution">
    <text evidence="2">The sequence shown here is derived from an EMBL/GenBank/DDBJ whole genome shotgun (WGS) entry which is preliminary data.</text>
</comment>
<feature type="signal peptide" evidence="1">
    <location>
        <begin position="1"/>
        <end position="16"/>
    </location>
</feature>
<feature type="chain" id="PRO_5042221278" evidence="1">
    <location>
        <begin position="17"/>
        <end position="152"/>
    </location>
</feature>
<evidence type="ECO:0000313" key="2">
    <source>
        <dbReference type="EMBL" id="CUJ46081.1"/>
    </source>
</evidence>
<dbReference type="RefSeq" id="WP_054456454.1">
    <property type="nucleotide sequence ID" value="NZ_CADIJY010000004.1"/>
</dbReference>
<organism evidence="2 3">
    <name type="scientific">Achromobacter aegrifaciens</name>
    <dbReference type="NCBI Taxonomy" id="1287736"/>
    <lineage>
        <taxon>Bacteria</taxon>
        <taxon>Pseudomonadati</taxon>
        <taxon>Pseudomonadota</taxon>
        <taxon>Betaproteobacteria</taxon>
        <taxon>Burkholderiales</taxon>
        <taxon>Alcaligenaceae</taxon>
        <taxon>Achromobacter</taxon>
    </lineage>
</organism>
<dbReference type="Proteomes" id="UP000044098">
    <property type="component" value="Unassembled WGS sequence"/>
</dbReference>
<sequence>MSFPKCLPTIAPLALASLLSGCVPYPVYKTMQPDARATVLDENSQPLADARVVLISSTFPYGREQFRNETRSASDGSAAFGALKEWRAESMMIHGAQVYFWNWCVEKTGYETYMTLDRDAAYFNDKPQITLRPGESRSCNNWPDRRDPSASR</sequence>
<evidence type="ECO:0000256" key="1">
    <source>
        <dbReference type="SAM" id="SignalP"/>
    </source>
</evidence>